<evidence type="ECO:0000313" key="3">
    <source>
        <dbReference type="Proteomes" id="UP000193067"/>
    </source>
</evidence>
<feature type="region of interest" description="Disordered" evidence="1">
    <location>
        <begin position="304"/>
        <end position="391"/>
    </location>
</feature>
<gene>
    <name evidence="2" type="ORF">PYCCODRAFT_352209</name>
</gene>
<protein>
    <recommendedName>
        <fullName evidence="4">C2H2-type domain-containing protein</fullName>
    </recommendedName>
</protein>
<dbReference type="EMBL" id="KZ084087">
    <property type="protein sequence ID" value="OSD07809.1"/>
    <property type="molecule type" value="Genomic_DNA"/>
</dbReference>
<proteinExistence type="predicted"/>
<feature type="compositionally biased region" description="Polar residues" evidence="1">
    <location>
        <begin position="365"/>
        <end position="381"/>
    </location>
</feature>
<name>A0A1Y2J327_TRAC3</name>
<dbReference type="AlphaFoldDB" id="A0A1Y2J327"/>
<feature type="region of interest" description="Disordered" evidence="1">
    <location>
        <begin position="119"/>
        <end position="205"/>
    </location>
</feature>
<feature type="compositionally biased region" description="Basic and acidic residues" evidence="1">
    <location>
        <begin position="311"/>
        <end position="324"/>
    </location>
</feature>
<feature type="compositionally biased region" description="Acidic residues" evidence="1">
    <location>
        <begin position="156"/>
        <end position="177"/>
    </location>
</feature>
<feature type="compositionally biased region" description="Polar residues" evidence="1">
    <location>
        <begin position="136"/>
        <end position="152"/>
    </location>
</feature>
<dbReference type="OrthoDB" id="2757844at2759"/>
<evidence type="ECO:0000256" key="1">
    <source>
        <dbReference type="SAM" id="MobiDB-lite"/>
    </source>
</evidence>
<accession>A0A1Y2J327</accession>
<dbReference type="Proteomes" id="UP000193067">
    <property type="component" value="Unassembled WGS sequence"/>
</dbReference>
<reference evidence="2 3" key="1">
    <citation type="journal article" date="2015" name="Biotechnol. Biofuels">
        <title>Enhanced degradation of softwood versus hardwood by the white-rot fungus Pycnoporus coccineus.</title>
        <authorList>
            <person name="Couturier M."/>
            <person name="Navarro D."/>
            <person name="Chevret D."/>
            <person name="Henrissat B."/>
            <person name="Piumi F."/>
            <person name="Ruiz-Duenas F.J."/>
            <person name="Martinez A.T."/>
            <person name="Grigoriev I.V."/>
            <person name="Riley R."/>
            <person name="Lipzen A."/>
            <person name="Berrin J.G."/>
            <person name="Master E.R."/>
            <person name="Rosso M.N."/>
        </authorList>
    </citation>
    <scope>NUCLEOTIDE SEQUENCE [LARGE SCALE GENOMIC DNA]</scope>
    <source>
        <strain evidence="2 3">BRFM310</strain>
    </source>
</reference>
<keyword evidence="3" id="KW-1185">Reference proteome</keyword>
<feature type="compositionally biased region" description="Basic and acidic residues" evidence="1">
    <location>
        <begin position="348"/>
        <end position="359"/>
    </location>
</feature>
<sequence length="527" mass="57668">MMTDNSLSTHLHSEFSAVVYTPIQGAPQVHRPSEHNASIDSHSLLSPASRAFSDNITNTSSPTVHRSMKAVPSYESENISPEISSTDAWEEDSEEAKAIIDFGIQDSEEEEEKAIFDSIPGFDDAPKDDENLTDVDAQTTWRSTRVRSNSPADSVGGEDDLDGEADGAQSDGDESSSDPESSTDSGTDTEDSEGLDGGSIADINNRSTCAGTAHAYAYYYDHMSGADNTDAAVFKSDTSQGDGLTFAHSDAQGSSEFRPSESVHCSLEGYKGGQEIGVSASMETEQRADNDDVVLLPNLRPLRRSARLKRTHEDTPDRESEPPRAVKRRHTTARMATLAGQSVVSTETKPRRYTVEGKKAAQPARSDNATVAPPTNATGPQDASHAQKATRSGRVPEWYLIRCIVVEKGSEEVACGINSCTTMLTRTDPRAARKHIRSHFSSAQRKASTNVCPWIDCGQTVKTGKNEDGLLRHFNEAHLKLRYECPGKCTDKNGKKRTWARTDELKRHEERNPCDYLQRNPIPRSSR</sequence>
<evidence type="ECO:0008006" key="4">
    <source>
        <dbReference type="Google" id="ProtNLM"/>
    </source>
</evidence>
<organism evidence="2 3">
    <name type="scientific">Trametes coccinea (strain BRFM310)</name>
    <name type="common">Pycnoporus coccineus</name>
    <dbReference type="NCBI Taxonomy" id="1353009"/>
    <lineage>
        <taxon>Eukaryota</taxon>
        <taxon>Fungi</taxon>
        <taxon>Dikarya</taxon>
        <taxon>Basidiomycota</taxon>
        <taxon>Agaricomycotina</taxon>
        <taxon>Agaricomycetes</taxon>
        <taxon>Polyporales</taxon>
        <taxon>Polyporaceae</taxon>
        <taxon>Trametes</taxon>
    </lineage>
</organism>
<evidence type="ECO:0000313" key="2">
    <source>
        <dbReference type="EMBL" id="OSD07809.1"/>
    </source>
</evidence>